<dbReference type="GO" id="GO:0098609">
    <property type="term" value="P:cell-cell adhesion"/>
    <property type="evidence" value="ECO:0007669"/>
    <property type="project" value="InterPro"/>
</dbReference>
<protein>
    <recommendedName>
        <fullName evidence="5">Abundant perithecial protein</fullName>
    </recommendedName>
</protein>
<evidence type="ECO:0000259" key="1">
    <source>
        <dbReference type="Pfam" id="PF08964"/>
    </source>
</evidence>
<dbReference type="PANTHER" id="PTHR38083:SF1">
    <property type="entry name" value="CALCIUM-DEPENDENT CELL ADHESION MOLECULE 1-RELATED"/>
    <property type="match status" value="1"/>
</dbReference>
<reference evidence="3 4" key="1">
    <citation type="submission" date="2019-03" db="EMBL/GenBank/DDBJ databases">
        <title>Draft genome sequence of Xylaria hypoxylon DSM 108379, a ubiquitous saprotrophic-parasitic fungi on hardwood.</title>
        <authorList>
            <person name="Buettner E."/>
            <person name="Leonhardt S."/>
            <person name="Gebauer A.M."/>
            <person name="Liers C."/>
            <person name="Hofrichter M."/>
            <person name="Kellner H."/>
        </authorList>
    </citation>
    <scope>NUCLEOTIDE SEQUENCE [LARGE SCALE GENOMIC DNA]</scope>
    <source>
        <strain evidence="3 4">DSM 108379</strain>
    </source>
</reference>
<dbReference type="InterPro" id="IPR052885">
    <property type="entry name" value="Dictyostelium_CAD"/>
</dbReference>
<gene>
    <name evidence="3" type="ORF">E0Z10_g1124</name>
</gene>
<evidence type="ECO:0000259" key="2">
    <source>
        <dbReference type="Pfam" id="PF14564"/>
    </source>
</evidence>
<dbReference type="Pfam" id="PF08964">
    <property type="entry name" value="Crystall_3"/>
    <property type="match status" value="1"/>
</dbReference>
<sequence length="208" mass="23095">MAPKVAEKSADFYDKQNFEGPIHHFALNAVSHLYPKKIVDVYQSVNTGVGAKVHCWHHLDYDGRHAEIEGPNADLKAIADLTCFSIDKADTQVIQFNFVDKTGGNPKDYSLTLDLAGVGRKILYSNDGPDYKLAGIISPSAGTLTTAVYLRNEKSGVYLATGSIYFKWNAEKKEVDIDSEKFWPKQLTHERQGPTKFLITLISNKAST</sequence>
<dbReference type="Gene3D" id="2.60.20.10">
    <property type="entry name" value="Crystallins"/>
    <property type="match status" value="1"/>
</dbReference>
<proteinExistence type="predicted"/>
<dbReference type="InterPro" id="IPR029283">
    <property type="entry name" value="Membrane-bd"/>
</dbReference>
<evidence type="ECO:0000313" key="3">
    <source>
        <dbReference type="EMBL" id="TGJ87630.1"/>
    </source>
</evidence>
<comment type="caution">
    <text evidence="3">The sequence shown here is derived from an EMBL/GenBank/DDBJ whole genome shotgun (WGS) entry which is preliminary data.</text>
</comment>
<dbReference type="AlphaFoldDB" id="A0A4Z0Z7D7"/>
<accession>A0A4Z0Z7D7</accession>
<dbReference type="Proteomes" id="UP000297716">
    <property type="component" value="Unassembled WGS sequence"/>
</dbReference>
<dbReference type="OrthoDB" id="4607847at2759"/>
<dbReference type="EMBL" id="SKBN01000011">
    <property type="protein sequence ID" value="TGJ87630.1"/>
    <property type="molecule type" value="Genomic_DNA"/>
</dbReference>
<feature type="domain" description="Calcium-dependent cell adhesion molecule N-terminal" evidence="1">
    <location>
        <begin position="8"/>
        <end position="84"/>
    </location>
</feature>
<organism evidence="3 4">
    <name type="scientific">Xylaria hypoxylon</name>
    <dbReference type="NCBI Taxonomy" id="37992"/>
    <lineage>
        <taxon>Eukaryota</taxon>
        <taxon>Fungi</taxon>
        <taxon>Dikarya</taxon>
        <taxon>Ascomycota</taxon>
        <taxon>Pezizomycotina</taxon>
        <taxon>Sordariomycetes</taxon>
        <taxon>Xylariomycetidae</taxon>
        <taxon>Xylariales</taxon>
        <taxon>Xylariaceae</taxon>
        <taxon>Xylaria</taxon>
    </lineage>
</organism>
<evidence type="ECO:0000313" key="4">
    <source>
        <dbReference type="Proteomes" id="UP000297716"/>
    </source>
</evidence>
<dbReference type="InterPro" id="IPR015059">
    <property type="entry name" value="Ca_cell_adhesion_N_dom"/>
</dbReference>
<name>A0A4Z0Z7D7_9PEZI</name>
<dbReference type="PANTHER" id="PTHR38083">
    <property type="entry name" value="CALCIUM-DEPENDENT CELL ADHESION MOLECULE 1-RELATED"/>
    <property type="match status" value="1"/>
</dbReference>
<feature type="domain" description="Calcium-dependent cell adhesion molecule 1 membrane-binding" evidence="2">
    <location>
        <begin position="94"/>
        <end position="201"/>
    </location>
</feature>
<evidence type="ECO:0008006" key="5">
    <source>
        <dbReference type="Google" id="ProtNLM"/>
    </source>
</evidence>
<dbReference type="GO" id="GO:0016020">
    <property type="term" value="C:membrane"/>
    <property type="evidence" value="ECO:0007669"/>
    <property type="project" value="InterPro"/>
</dbReference>
<dbReference type="Pfam" id="PF14564">
    <property type="entry name" value="Membrane_bind"/>
    <property type="match status" value="1"/>
</dbReference>
<keyword evidence="4" id="KW-1185">Reference proteome</keyword>
<dbReference type="InterPro" id="IPR038423">
    <property type="entry name" value="CAD_C_sf"/>
</dbReference>
<dbReference type="Gene3D" id="2.60.40.1720">
    <property type="entry name" value="Calcium-dependent cell adhesion molecule-1"/>
    <property type="match status" value="1"/>
</dbReference>